<dbReference type="EMBL" id="PYDT01000001">
    <property type="protein sequence ID" value="THU74089.1"/>
    <property type="molecule type" value="Genomic_DNA"/>
</dbReference>
<name>A0A4S8KFQ8_MUSBA</name>
<gene>
    <name evidence="2" type="ORF">C4D60_Mb04t29660</name>
</gene>
<accession>A0A4S8KFQ8</accession>
<feature type="chain" id="PRO_5020733291" evidence="1">
    <location>
        <begin position="28"/>
        <end position="81"/>
    </location>
</feature>
<proteinExistence type="predicted"/>
<organism evidence="2 3">
    <name type="scientific">Musa balbisiana</name>
    <name type="common">Banana</name>
    <dbReference type="NCBI Taxonomy" id="52838"/>
    <lineage>
        <taxon>Eukaryota</taxon>
        <taxon>Viridiplantae</taxon>
        <taxon>Streptophyta</taxon>
        <taxon>Embryophyta</taxon>
        <taxon>Tracheophyta</taxon>
        <taxon>Spermatophyta</taxon>
        <taxon>Magnoliopsida</taxon>
        <taxon>Liliopsida</taxon>
        <taxon>Zingiberales</taxon>
        <taxon>Musaceae</taxon>
        <taxon>Musa</taxon>
    </lineage>
</organism>
<comment type="caution">
    <text evidence="2">The sequence shown here is derived from an EMBL/GenBank/DDBJ whole genome shotgun (WGS) entry which is preliminary data.</text>
</comment>
<evidence type="ECO:0000256" key="1">
    <source>
        <dbReference type="SAM" id="SignalP"/>
    </source>
</evidence>
<protein>
    <submittedName>
        <fullName evidence="2">Uncharacterized protein</fullName>
    </submittedName>
</protein>
<dbReference type="AlphaFoldDB" id="A0A4S8KFQ8"/>
<feature type="signal peptide" evidence="1">
    <location>
        <begin position="1"/>
        <end position="27"/>
    </location>
</feature>
<reference evidence="2 3" key="1">
    <citation type="journal article" date="2019" name="Nat. Plants">
        <title>Genome sequencing of Musa balbisiana reveals subgenome evolution and function divergence in polyploid bananas.</title>
        <authorList>
            <person name="Yao X."/>
        </authorList>
    </citation>
    <scope>NUCLEOTIDE SEQUENCE [LARGE SCALE GENOMIC DNA]</scope>
    <source>
        <strain evidence="3">cv. DH-PKW</strain>
        <tissue evidence="2">Leaves</tissue>
    </source>
</reference>
<sequence>MGWYPNGRRRGLVTLLCFASMLWLLASHSIYEGRFRNNVISGCTVGSAGLKTCSPSTPDRGMNPPRVSTAAYRVVIQPPAP</sequence>
<keyword evidence="1" id="KW-0732">Signal</keyword>
<evidence type="ECO:0000313" key="3">
    <source>
        <dbReference type="Proteomes" id="UP000317650"/>
    </source>
</evidence>
<dbReference type="Proteomes" id="UP000317650">
    <property type="component" value="Chromosome 4"/>
</dbReference>
<evidence type="ECO:0000313" key="2">
    <source>
        <dbReference type="EMBL" id="THU74089.1"/>
    </source>
</evidence>
<keyword evidence="3" id="KW-1185">Reference proteome</keyword>